<feature type="transmembrane region" description="Helical" evidence="4">
    <location>
        <begin position="366"/>
        <end position="385"/>
    </location>
</feature>
<dbReference type="PANTHER" id="PTHR23530:SF1">
    <property type="entry name" value="PERMEASE, MAJOR FACILITATOR SUPERFAMILY-RELATED"/>
    <property type="match status" value="1"/>
</dbReference>
<dbReference type="Proteomes" id="UP000176186">
    <property type="component" value="Unassembled WGS sequence"/>
</dbReference>
<evidence type="ECO:0000256" key="3">
    <source>
        <dbReference type="ARBA" id="ARBA00023136"/>
    </source>
</evidence>
<proteinExistence type="predicted"/>
<name>A0A1F6BES7_9BACT</name>
<dbReference type="PANTHER" id="PTHR23530">
    <property type="entry name" value="TRANSPORT PROTEIN-RELATED"/>
    <property type="match status" value="1"/>
</dbReference>
<comment type="caution">
    <text evidence="6">The sequence shown here is derived from an EMBL/GenBank/DDBJ whole genome shotgun (WGS) entry which is preliminary data.</text>
</comment>
<dbReference type="InterPro" id="IPR036259">
    <property type="entry name" value="MFS_trans_sf"/>
</dbReference>
<reference evidence="6 7" key="1">
    <citation type="journal article" date="2016" name="Nat. Commun.">
        <title>Thousands of microbial genomes shed light on interconnected biogeochemical processes in an aquifer system.</title>
        <authorList>
            <person name="Anantharaman K."/>
            <person name="Brown C.T."/>
            <person name="Hug L.A."/>
            <person name="Sharon I."/>
            <person name="Castelle C.J."/>
            <person name="Probst A.J."/>
            <person name="Thomas B.C."/>
            <person name="Singh A."/>
            <person name="Wilkins M.J."/>
            <person name="Karaoz U."/>
            <person name="Brodie E.L."/>
            <person name="Williams K.H."/>
            <person name="Hubbard S.S."/>
            <person name="Banfield J.F."/>
        </authorList>
    </citation>
    <scope>NUCLEOTIDE SEQUENCE [LARGE SCALE GENOMIC DNA]</scope>
</reference>
<gene>
    <name evidence="6" type="ORF">A2363_02780</name>
</gene>
<feature type="transmembrane region" description="Helical" evidence="4">
    <location>
        <begin position="9"/>
        <end position="29"/>
    </location>
</feature>
<dbReference type="Pfam" id="PF07690">
    <property type="entry name" value="MFS_1"/>
    <property type="match status" value="1"/>
</dbReference>
<dbReference type="InterPro" id="IPR053160">
    <property type="entry name" value="MFS_DHA3_Transporter"/>
</dbReference>
<keyword evidence="2 4" id="KW-1133">Transmembrane helix</keyword>
<evidence type="ECO:0000313" key="6">
    <source>
        <dbReference type="EMBL" id="OGG35313.1"/>
    </source>
</evidence>
<evidence type="ECO:0000259" key="5">
    <source>
        <dbReference type="PROSITE" id="PS50850"/>
    </source>
</evidence>
<accession>A0A1F6BES7</accession>
<sequence length="391" mass="43134">MISQRNVKIAYLSNFFLGLIFHMPVWVAYELQFISLSQLALIEAVMQGSQLLSELPTGAVADLLGKKASVIIGRLIGIFGLLMYASATSFPAFIFYAVVTGIGDSFVSGAGEALMYDSLKQDGKEHLFPKVTSKASLIFQLAFAVAIFSGGVLSLWGYKTAIYATVIASIAALITAFFFIEPYIDTEKFTLRRYIRQFQLGFREIFKTPYIRDISLFYIAVGGITWSAMMIFNTSLLTTIGYTTFQIGVIVATIRLFNSSVLFGALHIKDIVTKKRAYLFFPFLMILAYLPGFTITKEIAVLAVAGSTFVSSARWVILGSYVNEQYDSKNRATALSSLSLLISLSVVGFALISGPIMDYFGGVKPMFTVLGIFSLLLILPLGIRIQRRYHA</sequence>
<dbReference type="SUPFAM" id="SSF103473">
    <property type="entry name" value="MFS general substrate transporter"/>
    <property type="match status" value="1"/>
</dbReference>
<dbReference type="Gene3D" id="1.20.1250.20">
    <property type="entry name" value="MFS general substrate transporter like domains"/>
    <property type="match status" value="1"/>
</dbReference>
<feature type="transmembrane region" description="Helical" evidence="4">
    <location>
        <begin position="334"/>
        <end position="354"/>
    </location>
</feature>
<feature type="transmembrane region" description="Helical" evidence="4">
    <location>
        <begin position="277"/>
        <end position="293"/>
    </location>
</feature>
<evidence type="ECO:0000256" key="2">
    <source>
        <dbReference type="ARBA" id="ARBA00022989"/>
    </source>
</evidence>
<organism evidence="6 7">
    <name type="scientific">Candidatus Gottesmanbacteria bacterium RIFOXYB1_FULL_47_11</name>
    <dbReference type="NCBI Taxonomy" id="1798401"/>
    <lineage>
        <taxon>Bacteria</taxon>
        <taxon>Candidatus Gottesmaniibacteriota</taxon>
    </lineage>
</organism>
<feature type="domain" description="Major facilitator superfamily (MFS) profile" evidence="5">
    <location>
        <begin position="1"/>
        <end position="389"/>
    </location>
</feature>
<dbReference type="EMBL" id="MFKE01000016">
    <property type="protein sequence ID" value="OGG35313.1"/>
    <property type="molecule type" value="Genomic_DNA"/>
</dbReference>
<feature type="transmembrane region" description="Helical" evidence="4">
    <location>
        <begin position="299"/>
        <end position="322"/>
    </location>
</feature>
<feature type="transmembrane region" description="Helical" evidence="4">
    <location>
        <begin position="214"/>
        <end position="232"/>
    </location>
</feature>
<evidence type="ECO:0000313" key="7">
    <source>
        <dbReference type="Proteomes" id="UP000176186"/>
    </source>
</evidence>
<keyword evidence="1 4" id="KW-0812">Transmembrane</keyword>
<evidence type="ECO:0000256" key="1">
    <source>
        <dbReference type="ARBA" id="ARBA00022692"/>
    </source>
</evidence>
<feature type="transmembrane region" description="Helical" evidence="4">
    <location>
        <begin position="68"/>
        <end position="87"/>
    </location>
</feature>
<protein>
    <recommendedName>
        <fullName evidence="5">Major facilitator superfamily (MFS) profile domain-containing protein</fullName>
    </recommendedName>
</protein>
<evidence type="ECO:0000256" key="4">
    <source>
        <dbReference type="SAM" id="Phobius"/>
    </source>
</evidence>
<dbReference type="AlphaFoldDB" id="A0A1F6BES7"/>
<feature type="transmembrane region" description="Helical" evidence="4">
    <location>
        <begin position="137"/>
        <end position="156"/>
    </location>
</feature>
<dbReference type="PROSITE" id="PS50850">
    <property type="entry name" value="MFS"/>
    <property type="match status" value="1"/>
</dbReference>
<dbReference type="InterPro" id="IPR011701">
    <property type="entry name" value="MFS"/>
</dbReference>
<dbReference type="InterPro" id="IPR020846">
    <property type="entry name" value="MFS_dom"/>
</dbReference>
<dbReference type="GO" id="GO:0022857">
    <property type="term" value="F:transmembrane transporter activity"/>
    <property type="evidence" value="ECO:0007669"/>
    <property type="project" value="InterPro"/>
</dbReference>
<feature type="transmembrane region" description="Helical" evidence="4">
    <location>
        <begin position="162"/>
        <end position="184"/>
    </location>
</feature>
<feature type="transmembrane region" description="Helical" evidence="4">
    <location>
        <begin position="244"/>
        <end position="265"/>
    </location>
</feature>
<dbReference type="STRING" id="1798401.A2363_02780"/>
<keyword evidence="3 4" id="KW-0472">Membrane</keyword>
<dbReference type="CDD" id="cd06174">
    <property type="entry name" value="MFS"/>
    <property type="match status" value="1"/>
</dbReference>